<keyword evidence="3" id="KW-1185">Reference proteome</keyword>
<dbReference type="Proteomes" id="UP000023152">
    <property type="component" value="Unassembled WGS sequence"/>
</dbReference>
<sequence>MTFTLKESVATMTKHPNTMYIGKQSWRSLMIMAMAMVMIMIMSDYNDDDDNEIVVTVGGRKGKGRRTETPKYVYVKTSRIKKLEERHKLIEWLKLCWKLTTSYSMLVALVFDMMLIMDVYQHHDKQFFGLALGFMLSPLAFLSALVCLCSKKFGNAPSRCDHIPILNVPRFLISDQSSAKHLFAMLLSGFMTYPLYIINLSFMLERTRNYQQISIYNKLQFLVSLFVLCVSPCSIFVEITCVDSYLYQRGLVVSFRDRLRIAALWITLLSPIMCVEVIHFFPSLFAYYMDNTLTKTQLIIVFCVFNIPKLGFIGHMSKKALNIKDDLCIIVFFFLLLTFSLLPLIPYVIVMLLKDDLNITQIHSSSRKSIFAVGLCNGTTAYYYFIVFYLFVSYIFSSFLVWYYSKWQVSSFLFVAIVAVCACSLCIISCLPKGYYWGRMCALLEMPKKRELDHV</sequence>
<feature type="transmembrane region" description="Helical" evidence="1">
    <location>
        <begin position="95"/>
        <end position="116"/>
    </location>
</feature>
<feature type="transmembrane region" description="Helical" evidence="1">
    <location>
        <begin position="297"/>
        <end position="315"/>
    </location>
</feature>
<dbReference type="AlphaFoldDB" id="X6NDC5"/>
<name>X6NDC5_RETFI</name>
<feature type="transmembrane region" description="Helical" evidence="1">
    <location>
        <begin position="128"/>
        <end position="149"/>
    </location>
</feature>
<dbReference type="EMBL" id="ASPP01009717">
    <property type="protein sequence ID" value="ETO23774.1"/>
    <property type="molecule type" value="Genomic_DNA"/>
</dbReference>
<feature type="transmembrane region" description="Helical" evidence="1">
    <location>
        <begin position="182"/>
        <end position="202"/>
    </location>
</feature>
<feature type="transmembrane region" description="Helical" evidence="1">
    <location>
        <begin position="381"/>
        <end position="405"/>
    </location>
</feature>
<keyword evidence="1" id="KW-0472">Membrane</keyword>
<feature type="transmembrane region" description="Helical" evidence="1">
    <location>
        <begin position="327"/>
        <end position="349"/>
    </location>
</feature>
<keyword evidence="1" id="KW-0812">Transmembrane</keyword>
<evidence type="ECO:0000313" key="2">
    <source>
        <dbReference type="EMBL" id="ETO23774.1"/>
    </source>
</evidence>
<accession>X6NDC5</accession>
<feature type="transmembrane region" description="Helical" evidence="1">
    <location>
        <begin position="412"/>
        <end position="436"/>
    </location>
</feature>
<comment type="caution">
    <text evidence="2">The sequence shown here is derived from an EMBL/GenBank/DDBJ whole genome shotgun (WGS) entry which is preliminary data.</text>
</comment>
<keyword evidence="1" id="KW-1133">Transmembrane helix</keyword>
<feature type="transmembrane region" description="Helical" evidence="1">
    <location>
        <begin position="222"/>
        <end position="247"/>
    </location>
</feature>
<proteinExistence type="predicted"/>
<protein>
    <submittedName>
        <fullName evidence="2">Uncharacterized protein</fullName>
    </submittedName>
</protein>
<gene>
    <name evidence="2" type="ORF">RFI_13400</name>
</gene>
<feature type="transmembrane region" description="Helical" evidence="1">
    <location>
        <begin position="259"/>
        <end position="285"/>
    </location>
</feature>
<organism evidence="2 3">
    <name type="scientific">Reticulomyxa filosa</name>
    <dbReference type="NCBI Taxonomy" id="46433"/>
    <lineage>
        <taxon>Eukaryota</taxon>
        <taxon>Sar</taxon>
        <taxon>Rhizaria</taxon>
        <taxon>Retaria</taxon>
        <taxon>Foraminifera</taxon>
        <taxon>Monothalamids</taxon>
        <taxon>Reticulomyxidae</taxon>
        <taxon>Reticulomyxa</taxon>
    </lineage>
</organism>
<evidence type="ECO:0000256" key="1">
    <source>
        <dbReference type="SAM" id="Phobius"/>
    </source>
</evidence>
<evidence type="ECO:0000313" key="3">
    <source>
        <dbReference type="Proteomes" id="UP000023152"/>
    </source>
</evidence>
<reference evidence="2 3" key="1">
    <citation type="journal article" date="2013" name="Curr. Biol.">
        <title>The Genome of the Foraminiferan Reticulomyxa filosa.</title>
        <authorList>
            <person name="Glockner G."/>
            <person name="Hulsmann N."/>
            <person name="Schleicher M."/>
            <person name="Noegel A.A."/>
            <person name="Eichinger L."/>
            <person name="Gallinger C."/>
            <person name="Pawlowski J."/>
            <person name="Sierra R."/>
            <person name="Euteneuer U."/>
            <person name="Pillet L."/>
            <person name="Moustafa A."/>
            <person name="Platzer M."/>
            <person name="Groth M."/>
            <person name="Szafranski K."/>
            <person name="Schliwa M."/>
        </authorList>
    </citation>
    <scope>NUCLEOTIDE SEQUENCE [LARGE SCALE GENOMIC DNA]</scope>
</reference>